<evidence type="ECO:0000313" key="1">
    <source>
        <dbReference type="EMBL" id="RDX80266.1"/>
    </source>
</evidence>
<dbReference type="Proteomes" id="UP000257109">
    <property type="component" value="Unassembled WGS sequence"/>
</dbReference>
<accession>A0A371FPM9</accession>
<gene>
    <name evidence="1" type="ORF">CR513_39205</name>
</gene>
<sequence length="92" mass="10421">PTHSVGRKPQRLAITGAPLPPLPLAIVVEGRFSGNSDFLTLRQASKRSYPNSYGHWKDKDEEKEWAKIDKSSKKGSSLLRGRKKLEFFVQKQ</sequence>
<evidence type="ECO:0000313" key="2">
    <source>
        <dbReference type="Proteomes" id="UP000257109"/>
    </source>
</evidence>
<name>A0A371FPM9_MUCPR</name>
<dbReference type="AlphaFoldDB" id="A0A371FPM9"/>
<dbReference type="EMBL" id="QJKJ01008274">
    <property type="protein sequence ID" value="RDX80266.1"/>
    <property type="molecule type" value="Genomic_DNA"/>
</dbReference>
<protein>
    <submittedName>
        <fullName evidence="1">Uncharacterized protein</fullName>
    </submittedName>
</protein>
<feature type="non-terminal residue" evidence="1">
    <location>
        <position position="1"/>
    </location>
</feature>
<keyword evidence="2" id="KW-1185">Reference proteome</keyword>
<organism evidence="1 2">
    <name type="scientific">Mucuna pruriens</name>
    <name type="common">Velvet bean</name>
    <name type="synonym">Dolichos pruriens</name>
    <dbReference type="NCBI Taxonomy" id="157652"/>
    <lineage>
        <taxon>Eukaryota</taxon>
        <taxon>Viridiplantae</taxon>
        <taxon>Streptophyta</taxon>
        <taxon>Embryophyta</taxon>
        <taxon>Tracheophyta</taxon>
        <taxon>Spermatophyta</taxon>
        <taxon>Magnoliopsida</taxon>
        <taxon>eudicotyledons</taxon>
        <taxon>Gunneridae</taxon>
        <taxon>Pentapetalae</taxon>
        <taxon>rosids</taxon>
        <taxon>fabids</taxon>
        <taxon>Fabales</taxon>
        <taxon>Fabaceae</taxon>
        <taxon>Papilionoideae</taxon>
        <taxon>50 kb inversion clade</taxon>
        <taxon>NPAAA clade</taxon>
        <taxon>indigoferoid/millettioid clade</taxon>
        <taxon>Phaseoleae</taxon>
        <taxon>Mucuna</taxon>
    </lineage>
</organism>
<reference evidence="1" key="1">
    <citation type="submission" date="2018-05" db="EMBL/GenBank/DDBJ databases">
        <title>Draft genome of Mucuna pruriens seed.</title>
        <authorList>
            <person name="Nnadi N.E."/>
            <person name="Vos R."/>
            <person name="Hasami M.H."/>
            <person name="Devisetty U.K."/>
            <person name="Aguiy J.C."/>
        </authorList>
    </citation>
    <scope>NUCLEOTIDE SEQUENCE [LARGE SCALE GENOMIC DNA]</scope>
    <source>
        <strain evidence="1">JCA_2017</strain>
    </source>
</reference>
<proteinExistence type="predicted"/>
<comment type="caution">
    <text evidence="1">The sequence shown here is derived from an EMBL/GenBank/DDBJ whole genome shotgun (WGS) entry which is preliminary data.</text>
</comment>